<dbReference type="SUPFAM" id="SSF56496">
    <property type="entry name" value="Fibrinogen C-terminal domain-like"/>
    <property type="match status" value="1"/>
</dbReference>
<dbReference type="WBParaSite" id="ALUE_0000880201-mRNA-1">
    <property type="protein sequence ID" value="ALUE_0000880201-mRNA-1"/>
    <property type="gene ID" value="ALUE_0000880201"/>
</dbReference>
<keyword evidence="2" id="KW-1185">Reference proteome</keyword>
<dbReference type="PROSITE" id="PS00022">
    <property type="entry name" value="EGF_1"/>
    <property type="match status" value="1"/>
</dbReference>
<dbReference type="AlphaFoldDB" id="A0A0M3HYX9"/>
<dbReference type="InterPro" id="IPR036056">
    <property type="entry name" value="Fibrinogen-like_C"/>
</dbReference>
<dbReference type="Gene3D" id="3.90.215.10">
    <property type="entry name" value="Gamma Fibrinogen, chain A, domain 1"/>
    <property type="match status" value="1"/>
</dbReference>
<dbReference type="PROSITE" id="PS51406">
    <property type="entry name" value="FIBRINOGEN_C_2"/>
    <property type="match status" value="1"/>
</dbReference>
<dbReference type="Pfam" id="PF00147">
    <property type="entry name" value="Fibrinogen_C"/>
    <property type="match status" value="1"/>
</dbReference>
<protein>
    <submittedName>
        <fullName evidence="3">Fibrinogen C-terminal domain-containing protein</fullName>
    </submittedName>
</protein>
<name>A0A0M3HYX9_ASCLU</name>
<dbReference type="InterPro" id="IPR014716">
    <property type="entry name" value="Fibrinogen_a/b/g_C_1"/>
</dbReference>
<organism evidence="2 3">
    <name type="scientific">Ascaris lumbricoides</name>
    <name type="common">Giant roundworm</name>
    <dbReference type="NCBI Taxonomy" id="6252"/>
    <lineage>
        <taxon>Eukaryota</taxon>
        <taxon>Metazoa</taxon>
        <taxon>Ecdysozoa</taxon>
        <taxon>Nematoda</taxon>
        <taxon>Chromadorea</taxon>
        <taxon>Rhabditida</taxon>
        <taxon>Spirurina</taxon>
        <taxon>Ascaridomorpha</taxon>
        <taxon>Ascaridoidea</taxon>
        <taxon>Ascarididae</taxon>
        <taxon>Ascaris</taxon>
    </lineage>
</organism>
<dbReference type="GO" id="GO:0005615">
    <property type="term" value="C:extracellular space"/>
    <property type="evidence" value="ECO:0007669"/>
    <property type="project" value="TreeGrafter"/>
</dbReference>
<accession>A0A0M3HYX9</accession>
<dbReference type="PANTHER" id="PTHR19143:SF394">
    <property type="entry name" value="ANGIOPOIETIN-RELATED PROTEIN 3-LIKE"/>
    <property type="match status" value="1"/>
</dbReference>
<dbReference type="InterPro" id="IPR050373">
    <property type="entry name" value="Fibrinogen_C-term_domain"/>
</dbReference>
<evidence type="ECO:0000313" key="3">
    <source>
        <dbReference type="WBParaSite" id="ALUE_0000880201-mRNA-1"/>
    </source>
</evidence>
<feature type="domain" description="Fibrinogen C-terminal" evidence="1">
    <location>
        <begin position="15"/>
        <end position="112"/>
    </location>
</feature>
<evidence type="ECO:0000313" key="2">
    <source>
        <dbReference type="Proteomes" id="UP000036681"/>
    </source>
</evidence>
<dbReference type="InterPro" id="IPR002181">
    <property type="entry name" value="Fibrinogen_a/b/g_C_dom"/>
</dbReference>
<dbReference type="Proteomes" id="UP000036681">
    <property type="component" value="Unplaced"/>
</dbReference>
<sequence>SYECDCNGYYGGEECAFYLPKRHCADLYVYHHNTTNGAYIIKPPYPYSDKQAFTELTVYCDMTTSGGGWTLMTNSLSNSMSNKTFKDYVDGFGNPSIMDVWIGLDVLHGMTNEVETRSVSFGFSYYQSNDFIFTFAAPVLTRFRHISHAYNNLPFVIKPELIKRSVGIITELFSRLYSS</sequence>
<dbReference type="SMART" id="SM00186">
    <property type="entry name" value="FBG"/>
    <property type="match status" value="1"/>
</dbReference>
<dbReference type="PANTHER" id="PTHR19143">
    <property type="entry name" value="FIBRINOGEN/TENASCIN/ANGIOPOEITIN"/>
    <property type="match status" value="1"/>
</dbReference>
<reference evidence="3" key="1">
    <citation type="submission" date="2017-02" db="UniProtKB">
        <authorList>
            <consortium name="WormBaseParasite"/>
        </authorList>
    </citation>
    <scope>IDENTIFICATION</scope>
</reference>
<proteinExistence type="predicted"/>
<dbReference type="InterPro" id="IPR000742">
    <property type="entry name" value="EGF"/>
</dbReference>
<evidence type="ECO:0000259" key="1">
    <source>
        <dbReference type="PROSITE" id="PS51406"/>
    </source>
</evidence>
<dbReference type="NCBIfam" id="NF040941">
    <property type="entry name" value="GGGWT_bact"/>
    <property type="match status" value="1"/>
</dbReference>